<dbReference type="Pfam" id="PF01443">
    <property type="entry name" value="Viral_helicase1"/>
    <property type="match status" value="1"/>
</dbReference>
<dbReference type="GO" id="GO:0003723">
    <property type="term" value="F:RNA binding"/>
    <property type="evidence" value="ECO:0007669"/>
    <property type="project" value="InterPro"/>
</dbReference>
<keyword evidence="4" id="KW-0067">ATP-binding</keyword>
<proteinExistence type="predicted"/>
<evidence type="ECO:0000256" key="2">
    <source>
        <dbReference type="ARBA" id="ARBA00022741"/>
    </source>
</evidence>
<keyword evidence="2" id="KW-0547">Nucleotide-binding</keyword>
<evidence type="ECO:0000313" key="8">
    <source>
        <dbReference type="EMBL" id="AGI44297.1"/>
    </source>
</evidence>
<dbReference type="InterPro" id="IPR027417">
    <property type="entry name" value="P-loop_NTPase"/>
</dbReference>
<dbReference type="PROSITE" id="PS50802">
    <property type="entry name" value="OTU"/>
    <property type="match status" value="1"/>
</dbReference>
<evidence type="ECO:0000256" key="3">
    <source>
        <dbReference type="ARBA" id="ARBA00022801"/>
    </source>
</evidence>
<evidence type="ECO:0000259" key="7">
    <source>
        <dbReference type="PROSITE" id="PS51743"/>
    </source>
</evidence>
<dbReference type="GO" id="GO:0008174">
    <property type="term" value="F:mRNA methyltransferase activity"/>
    <property type="evidence" value="ECO:0007669"/>
    <property type="project" value="UniProtKB-UniRule"/>
</dbReference>
<sequence length="1887" mass="214845">MTTATIRSRFVEEKGSLQCETDRDGGILQSSNPSYPVCNEVDEHLATLSGVTDDIKEHFLRDALLRNAMVSDHLKSSIQQNLLAQASQRRARTPRYVKYCNEDDAKFLQVSFPVYRIERREAADFTPHGYARDSRALDTWYAYDHILKYKPGYTLDSHYDVYCKEVGANLAFFASAGEYFSNVHLCMPVLNHKDQFRHVGFRQLANEKAAIAALNPRHNPHVHSFNNNGLLTCFKKSEYCTVKAMKVNISHVYDLSVNMIAGIIDSSHAKEVCLTMLFDSRMWIENSGLLPRFNMTWEKFKVLGRTRIRLYFLNDTNPAFDHDFDVYTHVLRTRVIRTPEGRVFLVNQDRLVNYTVVVQMIQAVGNYIPPETIVQRFPLLSDVGFKVLKTFRYDTLTNETYIHIRTIPNNFYERIYSILSSCKQEAFTIQHTNKVIQSLNSTVVTGGLTTAGPNMDPDELLDISTSIYHCLWRRFFEQGKTVSAMSSEEQRLRALNSSSAGVVGFFYYLWKVFWVMNKDKLPISEVITPEALDAHLSSSAAINHDSWGVQFLKHIGLKPSRRFNLQILNPRVIELSNYIDEIQLEKDNPLSFTGPIDYNSALLHAASQSPTDCSTLQIVRDMHNETIDFCDNCAAELNPITVPGDGNCFYNAFLRCIGSTASPNTVRQRLMDSRFLPFLCMTKVGDSYVVSAEKVTALRDRLRPDDKLGPDKWVNNDVVVLTAYEYEVTVCIHKVGSHCRINRKSVIGSKDTELDHIVHLELVDKHYSALLPVEYSPAADQVNLSDYSNDSSQMELMSLDGWSMFSIHEAFAAIPIFERKYGPTGSSLLTKDYRFESKYVEASILSSSFSNIPNTYRSFYGPMLAQCMDHFREKFGSLNSNVYDVHQANGCSTRVLADYYLASGIVRVSFSGSKEIVLDAVMNTAAVARTISIPRRNLNPYVKGTIDFLLINPMVFLDALMYVDLQRYHEYLIDCYPFFSSLRAKGNVVMCVPKFIELPTLKMMYLLSKLFEEVTVYFPSCVPDHIPYCFWVFQAKLEEKDLKDKFPERIAEAIDNSPDECSGAFAYFIDSVVATIGESCDAAVQRIINYASDPTTKCRLDAKTLKACEMFYMTKFVVDDDAPLNSNERAISSVDVESRVVSGEIRESVIDCSSNSPLGLNKSVSISPDSESSGSNSSDPSSQIWASSKDNIFTRSLSKVQRTTRLTAQVTRNVVGNTKVVRDSFFGTFKFSEKWVETHVGEQYQFRRHDMYMHIFSREVYSQYLKYLKIHDFEQTVQLEYLVSRYRALSVKNNVFEVKYLLVLLRNLYNFLQTTQNVQPYVVFNIPRSQFGQHLCTSFFFKLCDLRFFMYDVLPVLDSTPVVENDPQLLVPLVSPIVDTVVKNVRVVIPCVEEESDTPVVESKEVQEHFEDDKDMTGGFLKDAYEDCMKNSYRPVLRDYSTHLSQVVRTTLAKAKDLSTKVVNVYNSVQKSEIKNNLMVVLGEDYDSAYINIKGKQDLFGGFAAIGKDNSNRYFVPIYQSAGTYSIGSVRRAPNTSAVDGPYCTFECLSVFTEQDIYKNLNVLDLDKVEKQLLTTVFSIVQAGPGCGKTYDIVRRLVETFLSGTVSLMAVLKSRNDYPSVRQKFEKQIKDKKLSFNKKKIDEFFTSHVTSIDTILMARPHTYKHETLLFDEAMISHPGKILYACFLTGCKYAECYGDVMQIPFIDRTNSAVPCQYPETAKCFPISRVMDVSFRCPGDIVRFLAPKYKRLYIQLGMSVPADETQLFKTHSAVGNSVEVKKISGISDIKLLPSDYVILTFTQVEKNTVAQQKTHAVHTIHEYQGLEARNIAIVRLNTLNAYENTFNIYESEHHIVTGISRHTVSLKYLTVIDTDHLSKLLKEIEKYTF</sequence>
<dbReference type="SUPFAM" id="SSF52540">
    <property type="entry name" value="P-loop containing nucleoside triphosphate hydrolases"/>
    <property type="match status" value="1"/>
</dbReference>
<dbReference type="GO" id="GO:0006396">
    <property type="term" value="P:RNA processing"/>
    <property type="evidence" value="ECO:0007669"/>
    <property type="project" value="InterPro"/>
</dbReference>
<dbReference type="GO" id="GO:0016556">
    <property type="term" value="P:mRNA modification"/>
    <property type="evidence" value="ECO:0007669"/>
    <property type="project" value="InterPro"/>
</dbReference>
<accession>M4YEE1</accession>
<dbReference type="EMBL" id="KC433316">
    <property type="protein sequence ID" value="AGI44297.1"/>
    <property type="molecule type" value="Genomic_RNA"/>
</dbReference>
<protein>
    <submittedName>
        <fullName evidence="8">Methyltransferase helicase</fullName>
    </submittedName>
</protein>
<reference evidence="8" key="1">
    <citation type="journal article" date="2013" name="Arch. Virol.">
        <title>A variant of Blueberry necrotic ring blotch virus associated with red lesions in blueberry.</title>
        <authorList>
            <person name="Cantu-Iris M."/>
            <person name="Harmon P.F."/>
            <person name="Londono A."/>
            <person name="Polston J.E."/>
        </authorList>
    </citation>
    <scope>NUCLEOTIDE SEQUENCE</scope>
    <source>
        <strain evidence="8">BNRBV-RL</strain>
    </source>
</reference>
<dbReference type="Gene3D" id="3.40.50.300">
    <property type="entry name" value="P-loop containing nucleotide triphosphate hydrolases"/>
    <property type="match status" value="2"/>
</dbReference>
<evidence type="ECO:0000256" key="1">
    <source>
        <dbReference type="ARBA" id="ARBA00022679"/>
    </source>
</evidence>
<dbReference type="GO" id="GO:0032259">
    <property type="term" value="P:methylation"/>
    <property type="evidence" value="ECO:0007669"/>
    <property type="project" value="UniProtKB-KW"/>
</dbReference>
<keyword evidence="8" id="KW-0347">Helicase</keyword>
<dbReference type="InterPro" id="IPR002588">
    <property type="entry name" value="Alphavirus-like_MT_dom"/>
</dbReference>
<dbReference type="GO" id="GO:0004386">
    <property type="term" value="F:helicase activity"/>
    <property type="evidence" value="ECO:0007669"/>
    <property type="project" value="UniProtKB-KW"/>
</dbReference>
<dbReference type="InterPro" id="IPR027351">
    <property type="entry name" value="(+)RNA_virus_helicase_core_dom"/>
</dbReference>
<keyword evidence="8" id="KW-0489">Methyltransferase</keyword>
<dbReference type="GO" id="GO:0016787">
    <property type="term" value="F:hydrolase activity"/>
    <property type="evidence" value="ECO:0007669"/>
    <property type="project" value="UniProtKB-KW"/>
</dbReference>
<dbReference type="PROSITE" id="PS51743">
    <property type="entry name" value="ALPHAVIRUS_MT"/>
    <property type="match status" value="1"/>
</dbReference>
<evidence type="ECO:0000256" key="5">
    <source>
        <dbReference type="SAM" id="MobiDB-lite"/>
    </source>
</evidence>
<feature type="domain" description="OTU" evidence="6">
    <location>
        <begin position="637"/>
        <end position="773"/>
    </location>
</feature>
<dbReference type="Pfam" id="PF01660">
    <property type="entry name" value="Vmethyltransf"/>
    <property type="match status" value="1"/>
</dbReference>
<dbReference type="InterPro" id="IPR003323">
    <property type="entry name" value="OTU_dom"/>
</dbReference>
<name>M4YEE1_9VIRU</name>
<evidence type="ECO:0000256" key="4">
    <source>
        <dbReference type="ARBA" id="ARBA00022840"/>
    </source>
</evidence>
<evidence type="ECO:0000259" key="6">
    <source>
        <dbReference type="PROSITE" id="PS50802"/>
    </source>
</evidence>
<keyword evidence="1 8" id="KW-0808">Transferase</keyword>
<dbReference type="GO" id="GO:0005524">
    <property type="term" value="F:ATP binding"/>
    <property type="evidence" value="ECO:0007669"/>
    <property type="project" value="UniProtKB-KW"/>
</dbReference>
<feature type="domain" description="Alphavirus-like MT" evidence="7">
    <location>
        <begin position="119"/>
        <end position="331"/>
    </location>
</feature>
<feature type="compositionally biased region" description="Low complexity" evidence="5">
    <location>
        <begin position="1163"/>
        <end position="1182"/>
    </location>
</feature>
<feature type="region of interest" description="Disordered" evidence="5">
    <location>
        <begin position="1161"/>
        <end position="1183"/>
    </location>
</feature>
<organism evidence="8">
    <name type="scientific">Blueberry necrotic ring blotch virus</name>
    <dbReference type="NCBI Taxonomy" id="1094249"/>
    <lineage>
        <taxon>Viruses</taxon>
        <taxon>Riboviria</taxon>
        <taxon>Orthornavirae</taxon>
        <taxon>Kitrinoviricota</taxon>
        <taxon>Alsuviricetes</taxon>
        <taxon>Martellivirales</taxon>
        <taxon>Kitaviridae</taxon>
        <taxon>Blunervirus</taxon>
        <taxon>Blunervirus vaccinii</taxon>
    </lineage>
</organism>
<keyword evidence="3" id="KW-0378">Hydrolase</keyword>